<keyword evidence="2" id="KW-1185">Reference proteome</keyword>
<accession>A0AAE1NV17</accession>
<dbReference type="AlphaFoldDB" id="A0AAE1NV17"/>
<organism evidence="1 2">
    <name type="scientific">Petrolisthes manimaculis</name>
    <dbReference type="NCBI Taxonomy" id="1843537"/>
    <lineage>
        <taxon>Eukaryota</taxon>
        <taxon>Metazoa</taxon>
        <taxon>Ecdysozoa</taxon>
        <taxon>Arthropoda</taxon>
        <taxon>Crustacea</taxon>
        <taxon>Multicrustacea</taxon>
        <taxon>Malacostraca</taxon>
        <taxon>Eumalacostraca</taxon>
        <taxon>Eucarida</taxon>
        <taxon>Decapoda</taxon>
        <taxon>Pleocyemata</taxon>
        <taxon>Anomura</taxon>
        <taxon>Galatheoidea</taxon>
        <taxon>Porcellanidae</taxon>
        <taxon>Petrolisthes</taxon>
    </lineage>
</organism>
<proteinExistence type="predicted"/>
<comment type="caution">
    <text evidence="1">The sequence shown here is derived from an EMBL/GenBank/DDBJ whole genome shotgun (WGS) entry which is preliminary data.</text>
</comment>
<name>A0AAE1NV17_9EUCA</name>
<sequence length="116" mass="13490">MTYLLWPERAEQYLLLAYEADLSAELDEFDEAPHIINQYDTAQGINNHRSLSNTHFNVFNNHNDTNTNNHLSNHHDTISNHVDVLTNHQHDVCNHFDVVNSYFDPSSDTEQLKIKT</sequence>
<dbReference type="Proteomes" id="UP001292094">
    <property type="component" value="Unassembled WGS sequence"/>
</dbReference>
<reference evidence="1" key="1">
    <citation type="submission" date="2023-11" db="EMBL/GenBank/DDBJ databases">
        <title>Genome assemblies of two species of porcelain crab, Petrolisthes cinctipes and Petrolisthes manimaculis (Anomura: Porcellanidae).</title>
        <authorList>
            <person name="Angst P."/>
        </authorList>
    </citation>
    <scope>NUCLEOTIDE SEQUENCE</scope>
    <source>
        <strain evidence="1">PB745_02</strain>
        <tissue evidence="1">Gill</tissue>
    </source>
</reference>
<evidence type="ECO:0000313" key="2">
    <source>
        <dbReference type="Proteomes" id="UP001292094"/>
    </source>
</evidence>
<protein>
    <submittedName>
        <fullName evidence="1">Uncharacterized protein</fullName>
    </submittedName>
</protein>
<evidence type="ECO:0000313" key="1">
    <source>
        <dbReference type="EMBL" id="KAK4295976.1"/>
    </source>
</evidence>
<gene>
    <name evidence="1" type="ORF">Pmani_031495</name>
</gene>
<dbReference type="EMBL" id="JAWZYT010003957">
    <property type="protein sequence ID" value="KAK4295976.1"/>
    <property type="molecule type" value="Genomic_DNA"/>
</dbReference>